<dbReference type="InterPro" id="IPR006311">
    <property type="entry name" value="TAT_signal"/>
</dbReference>
<evidence type="ECO:0000313" key="4">
    <source>
        <dbReference type="Proteomes" id="UP000655443"/>
    </source>
</evidence>
<sequence length="194" mass="21341">MLKLRKSRRTIAVTGAAVGLMAALCVANAPTASATSYVCVPLSSGVDSSQCSHSSTLHTGSEWSPQTTFNSAFTYLRFQYDGNLVLYCKNSGYSYGLGRNVSAGQAVWASGWTNSGDIANDKWDFWSDGNMATYYENSAGWQVDWNTRTWHGADTIAIVQTDGNFVLWENGQAVWASNTYHYCPGSQDYWNGYR</sequence>
<name>A0A918YMD4_9ACTN</name>
<protein>
    <recommendedName>
        <fullName evidence="2">Bulb-type lectin domain-containing protein</fullName>
    </recommendedName>
</protein>
<gene>
    <name evidence="3" type="ORF">GCM10010339_62320</name>
</gene>
<keyword evidence="1" id="KW-0732">Signal</keyword>
<keyword evidence="4" id="KW-1185">Reference proteome</keyword>
<reference evidence="3" key="1">
    <citation type="journal article" date="2014" name="Int. J. Syst. Evol. Microbiol.">
        <title>Complete genome sequence of Corynebacterium casei LMG S-19264T (=DSM 44701T), isolated from a smear-ripened cheese.</title>
        <authorList>
            <consortium name="US DOE Joint Genome Institute (JGI-PGF)"/>
            <person name="Walter F."/>
            <person name="Albersmeier A."/>
            <person name="Kalinowski J."/>
            <person name="Ruckert C."/>
        </authorList>
    </citation>
    <scope>NUCLEOTIDE SEQUENCE</scope>
    <source>
        <strain evidence="3">JCM 4714</strain>
    </source>
</reference>
<feature type="domain" description="Bulb-type lectin" evidence="2">
    <location>
        <begin position="54"/>
        <end position="180"/>
    </location>
</feature>
<comment type="caution">
    <text evidence="3">The sequence shown here is derived from an EMBL/GenBank/DDBJ whole genome shotgun (WGS) entry which is preliminary data.</text>
</comment>
<evidence type="ECO:0000259" key="2">
    <source>
        <dbReference type="PROSITE" id="PS50927"/>
    </source>
</evidence>
<proteinExistence type="predicted"/>
<dbReference type="InterPro" id="IPR001480">
    <property type="entry name" value="Bulb-type_lectin_dom"/>
</dbReference>
<dbReference type="Proteomes" id="UP000655443">
    <property type="component" value="Unassembled WGS sequence"/>
</dbReference>
<dbReference type="PROSITE" id="PS51318">
    <property type="entry name" value="TAT"/>
    <property type="match status" value="1"/>
</dbReference>
<dbReference type="PROSITE" id="PS50927">
    <property type="entry name" value="BULB_LECTIN"/>
    <property type="match status" value="1"/>
</dbReference>
<dbReference type="Gene3D" id="2.90.10.10">
    <property type="entry name" value="Bulb-type lectin domain"/>
    <property type="match status" value="2"/>
</dbReference>
<dbReference type="InterPro" id="IPR036426">
    <property type="entry name" value="Bulb-type_lectin_dom_sf"/>
</dbReference>
<dbReference type="AlphaFoldDB" id="A0A918YMD4"/>
<feature type="signal peptide" evidence="1">
    <location>
        <begin position="1"/>
        <end position="34"/>
    </location>
</feature>
<feature type="chain" id="PRO_5037250010" description="Bulb-type lectin domain-containing protein" evidence="1">
    <location>
        <begin position="35"/>
        <end position="194"/>
    </location>
</feature>
<dbReference type="RefSeq" id="WP_189956956.1">
    <property type="nucleotide sequence ID" value="NZ_BMVG01000020.1"/>
</dbReference>
<evidence type="ECO:0000256" key="1">
    <source>
        <dbReference type="SAM" id="SignalP"/>
    </source>
</evidence>
<accession>A0A918YMD4</accession>
<dbReference type="EMBL" id="BMVG01000020">
    <property type="protein sequence ID" value="GHE09571.1"/>
    <property type="molecule type" value="Genomic_DNA"/>
</dbReference>
<organism evidence="3 4">
    <name type="scientific">Streptomyces alanosinicus</name>
    <dbReference type="NCBI Taxonomy" id="68171"/>
    <lineage>
        <taxon>Bacteria</taxon>
        <taxon>Bacillati</taxon>
        <taxon>Actinomycetota</taxon>
        <taxon>Actinomycetes</taxon>
        <taxon>Kitasatosporales</taxon>
        <taxon>Streptomycetaceae</taxon>
        <taxon>Streptomyces</taxon>
    </lineage>
</organism>
<evidence type="ECO:0000313" key="3">
    <source>
        <dbReference type="EMBL" id="GHE09571.1"/>
    </source>
</evidence>
<reference evidence="3" key="2">
    <citation type="submission" date="2020-09" db="EMBL/GenBank/DDBJ databases">
        <authorList>
            <person name="Sun Q."/>
            <person name="Ohkuma M."/>
        </authorList>
    </citation>
    <scope>NUCLEOTIDE SEQUENCE</scope>
    <source>
        <strain evidence="3">JCM 4714</strain>
    </source>
</reference>
<dbReference type="SUPFAM" id="SSF51110">
    <property type="entry name" value="alpha-D-mannose-specific plant lectins"/>
    <property type="match status" value="1"/>
</dbReference>